<dbReference type="EMBL" id="JBJDQH010000010">
    <property type="protein sequence ID" value="MFK4269076.1"/>
    <property type="molecule type" value="Genomic_DNA"/>
</dbReference>
<name>A0ABW8LT39_9ACTN</name>
<evidence type="ECO:0000313" key="2">
    <source>
        <dbReference type="EMBL" id="MFK4269076.1"/>
    </source>
</evidence>
<keyword evidence="3" id="KW-1185">Reference proteome</keyword>
<dbReference type="InterPro" id="IPR001387">
    <property type="entry name" value="Cro/C1-type_HTH"/>
</dbReference>
<dbReference type="PROSITE" id="PS50943">
    <property type="entry name" value="HTH_CROC1"/>
    <property type="match status" value="1"/>
</dbReference>
<dbReference type="Pfam" id="PF13560">
    <property type="entry name" value="HTH_31"/>
    <property type="match status" value="1"/>
</dbReference>
<reference evidence="2 3" key="1">
    <citation type="submission" date="2024-11" db="EMBL/GenBank/DDBJ databases">
        <title>The Natural Products Discovery Center: Release of the First 8490 Sequenced Strains for Exploring Actinobacteria Biosynthetic Diversity.</title>
        <authorList>
            <person name="Kalkreuter E."/>
            <person name="Kautsar S.A."/>
            <person name="Yang D."/>
            <person name="Bader C.D."/>
            <person name="Teijaro C.N."/>
            <person name="Fluegel L."/>
            <person name="Davis C.M."/>
            <person name="Simpson J.R."/>
            <person name="Lauterbach L."/>
            <person name="Steele A.D."/>
            <person name="Gui C."/>
            <person name="Meng S."/>
            <person name="Li G."/>
            <person name="Viehrig K."/>
            <person name="Ye F."/>
            <person name="Su P."/>
            <person name="Kiefer A.F."/>
            <person name="Nichols A."/>
            <person name="Cepeda A.J."/>
            <person name="Yan W."/>
            <person name="Fan B."/>
            <person name="Jiang Y."/>
            <person name="Adhikari A."/>
            <person name="Zheng C.-J."/>
            <person name="Schuster L."/>
            <person name="Cowan T.M."/>
            <person name="Smanski M.J."/>
            <person name="Chevrette M.G."/>
            <person name="De Carvalho L.P.S."/>
            <person name="Shen B."/>
        </authorList>
    </citation>
    <scope>NUCLEOTIDE SEQUENCE [LARGE SCALE GENOMIC DNA]</scope>
    <source>
        <strain evidence="2 3">NPDC020863</strain>
    </source>
</reference>
<dbReference type="InterPro" id="IPR043917">
    <property type="entry name" value="DUF5753"/>
</dbReference>
<dbReference type="SUPFAM" id="SSF47413">
    <property type="entry name" value="lambda repressor-like DNA-binding domains"/>
    <property type="match status" value="1"/>
</dbReference>
<accession>A0ABW8LT39</accession>
<dbReference type="CDD" id="cd00093">
    <property type="entry name" value="HTH_XRE"/>
    <property type="match status" value="1"/>
</dbReference>
<protein>
    <submittedName>
        <fullName evidence="2">Scr1 family TA system antitoxin-like transcriptional regulator</fullName>
    </submittedName>
</protein>
<organism evidence="2 3">
    <name type="scientific">Streptomyces milbemycinicus</name>
    <dbReference type="NCBI Taxonomy" id="476552"/>
    <lineage>
        <taxon>Bacteria</taxon>
        <taxon>Bacillati</taxon>
        <taxon>Actinomycetota</taxon>
        <taxon>Actinomycetes</taxon>
        <taxon>Kitasatosporales</taxon>
        <taxon>Streptomycetaceae</taxon>
        <taxon>Streptomyces</taxon>
    </lineage>
</organism>
<dbReference type="Gene3D" id="1.10.260.40">
    <property type="entry name" value="lambda repressor-like DNA-binding domains"/>
    <property type="match status" value="1"/>
</dbReference>
<dbReference type="RefSeq" id="WP_043487409.1">
    <property type="nucleotide sequence ID" value="NZ_CP109672.1"/>
</dbReference>
<gene>
    <name evidence="2" type="ORF">ACI2L5_29665</name>
</gene>
<evidence type="ECO:0000259" key="1">
    <source>
        <dbReference type="PROSITE" id="PS50943"/>
    </source>
</evidence>
<dbReference type="SMART" id="SM00530">
    <property type="entry name" value="HTH_XRE"/>
    <property type="match status" value="1"/>
</dbReference>
<proteinExistence type="predicted"/>
<evidence type="ECO:0000313" key="3">
    <source>
        <dbReference type="Proteomes" id="UP001620295"/>
    </source>
</evidence>
<feature type="domain" description="HTH cro/C1-type" evidence="1">
    <location>
        <begin position="18"/>
        <end position="73"/>
    </location>
</feature>
<dbReference type="Proteomes" id="UP001620295">
    <property type="component" value="Unassembled WGS sequence"/>
</dbReference>
<comment type="caution">
    <text evidence="2">The sequence shown here is derived from an EMBL/GenBank/DDBJ whole genome shotgun (WGS) entry which is preliminary data.</text>
</comment>
<dbReference type="Pfam" id="PF19054">
    <property type="entry name" value="DUF5753"/>
    <property type="match status" value="1"/>
</dbReference>
<dbReference type="InterPro" id="IPR010982">
    <property type="entry name" value="Lambda_DNA-bd_dom_sf"/>
</dbReference>
<sequence length="284" mass="31759">MPPRSAPTARQQRLGTELRRMREDAGLSIQEAADRLGINRTHITNLELARFGVSEERVRTLAAIYACPDTAYIDALAAMTHERKGGWWEDYRGLIATGGLDLAEMEYYAASLRVVGLIHIPGLLQTEEYAQAVMGQAVPPWSPPELRRRLSHRMKRRDILDRDAPPLCSFIIHEAALHTRFGGTRVLRAQLERLLEASERENVTVRVIPLVTDGFPVAGSTVTYASGPVPQLDTVQFDSALGSMFLDAESQLRKYRGVLDHTVEVALPVEESRDLVRAVARRLR</sequence>